<sequence length="109" mass="12419">MVKTESTTKGCSNIRNIQDNRIIVADFTVIRLTLKPPIHSLAVISVAKTELPLCYSQRGDGVVSSTYGYVVTNSDDFIEFKSCVTLRFVRFVYEAKLVGLLWRVEWERD</sequence>
<keyword evidence="2" id="KW-1185">Reference proteome</keyword>
<accession>A0AAV6JNT1</accession>
<gene>
    <name evidence="1" type="ORF">RHGRI_015851</name>
</gene>
<reference evidence="1 2" key="1">
    <citation type="submission" date="2020-08" db="EMBL/GenBank/DDBJ databases">
        <title>Plant Genome Project.</title>
        <authorList>
            <person name="Zhang R.-G."/>
        </authorList>
    </citation>
    <scope>NUCLEOTIDE SEQUENCE [LARGE SCALE GENOMIC DNA]</scope>
    <source>
        <strain evidence="1">WSP0</strain>
        <tissue evidence="1">Leaf</tissue>
    </source>
</reference>
<name>A0AAV6JNT1_9ERIC</name>
<evidence type="ECO:0000313" key="2">
    <source>
        <dbReference type="Proteomes" id="UP000823749"/>
    </source>
</evidence>
<organism evidence="1 2">
    <name type="scientific">Rhododendron griersonianum</name>
    <dbReference type="NCBI Taxonomy" id="479676"/>
    <lineage>
        <taxon>Eukaryota</taxon>
        <taxon>Viridiplantae</taxon>
        <taxon>Streptophyta</taxon>
        <taxon>Embryophyta</taxon>
        <taxon>Tracheophyta</taxon>
        <taxon>Spermatophyta</taxon>
        <taxon>Magnoliopsida</taxon>
        <taxon>eudicotyledons</taxon>
        <taxon>Gunneridae</taxon>
        <taxon>Pentapetalae</taxon>
        <taxon>asterids</taxon>
        <taxon>Ericales</taxon>
        <taxon>Ericaceae</taxon>
        <taxon>Ericoideae</taxon>
        <taxon>Rhodoreae</taxon>
        <taxon>Rhododendron</taxon>
    </lineage>
</organism>
<evidence type="ECO:0000313" key="1">
    <source>
        <dbReference type="EMBL" id="KAG5542896.1"/>
    </source>
</evidence>
<dbReference type="AlphaFoldDB" id="A0AAV6JNT1"/>
<protein>
    <submittedName>
        <fullName evidence="1">Uncharacterized protein</fullName>
    </submittedName>
</protein>
<dbReference type="EMBL" id="JACTNZ010000006">
    <property type="protein sequence ID" value="KAG5542896.1"/>
    <property type="molecule type" value="Genomic_DNA"/>
</dbReference>
<proteinExistence type="predicted"/>
<comment type="caution">
    <text evidence="1">The sequence shown here is derived from an EMBL/GenBank/DDBJ whole genome shotgun (WGS) entry which is preliminary data.</text>
</comment>
<dbReference type="Proteomes" id="UP000823749">
    <property type="component" value="Chromosome 6"/>
</dbReference>